<sequence>MHPDPSHKSIEYATQEEYWLIAKLYLFAEKYLDDAFANAMIDTFTEALDSPNPDAGFYYAPSGLVIAAVYARTMPTSPLRRLMAQTYVNANKNEWLDEEQRKGFAKCLEFLMDVLAGDPDDSLVQGRLYERREEFYRGVRKDGESANGDEKCVQGKKKDEFSPEQ</sequence>
<organism evidence="2 3">
    <name type="scientific">Cercospora beticola</name>
    <name type="common">Sugarbeet leaf spot fungus</name>
    <dbReference type="NCBI Taxonomy" id="122368"/>
    <lineage>
        <taxon>Eukaryota</taxon>
        <taxon>Fungi</taxon>
        <taxon>Dikarya</taxon>
        <taxon>Ascomycota</taxon>
        <taxon>Pezizomycotina</taxon>
        <taxon>Dothideomycetes</taxon>
        <taxon>Dothideomycetidae</taxon>
        <taxon>Mycosphaerellales</taxon>
        <taxon>Mycosphaerellaceae</taxon>
        <taxon>Cercospora</taxon>
    </lineage>
</organism>
<gene>
    <name evidence="2" type="ORF">RHO25_003390</name>
</gene>
<protein>
    <submittedName>
        <fullName evidence="2">Uncharacterized protein</fullName>
    </submittedName>
</protein>
<feature type="region of interest" description="Disordered" evidence="1">
    <location>
        <begin position="139"/>
        <end position="165"/>
    </location>
</feature>
<reference evidence="2 3" key="1">
    <citation type="submission" date="2023-09" db="EMBL/GenBank/DDBJ databases">
        <title>Complete-Gapless Cercospora beticola genome.</title>
        <authorList>
            <person name="Wyatt N.A."/>
            <person name="Spanner R.E."/>
            <person name="Bolton M.D."/>
        </authorList>
    </citation>
    <scope>NUCLEOTIDE SEQUENCE [LARGE SCALE GENOMIC DNA]</scope>
    <source>
        <strain evidence="2">Cb09-40</strain>
    </source>
</reference>
<name>A0ABZ0NGW2_CERBT</name>
<keyword evidence="3" id="KW-1185">Reference proteome</keyword>
<proteinExistence type="predicted"/>
<dbReference type="EMBL" id="CP134185">
    <property type="protein sequence ID" value="WPA98777.1"/>
    <property type="molecule type" value="Genomic_DNA"/>
</dbReference>
<evidence type="ECO:0000313" key="3">
    <source>
        <dbReference type="Proteomes" id="UP001302367"/>
    </source>
</evidence>
<dbReference type="GeneID" id="90643963"/>
<evidence type="ECO:0000256" key="1">
    <source>
        <dbReference type="SAM" id="MobiDB-lite"/>
    </source>
</evidence>
<accession>A0ABZ0NGW2</accession>
<dbReference type="Proteomes" id="UP001302367">
    <property type="component" value="Chromosome 2"/>
</dbReference>
<dbReference type="RefSeq" id="XP_065458464.1">
    <property type="nucleotide sequence ID" value="XM_065602392.1"/>
</dbReference>
<evidence type="ECO:0000313" key="2">
    <source>
        <dbReference type="EMBL" id="WPA98777.1"/>
    </source>
</evidence>